<dbReference type="AlphaFoldDB" id="A0AAW4XKM1"/>
<dbReference type="RefSeq" id="WP_147414371.1">
    <property type="nucleotide sequence ID" value="NZ_CP027557.1"/>
</dbReference>
<evidence type="ECO:0000313" key="1">
    <source>
        <dbReference type="EMBL" id="MCD2113523.1"/>
    </source>
</evidence>
<evidence type="ECO:0000313" key="2">
    <source>
        <dbReference type="Proteomes" id="UP001198630"/>
    </source>
</evidence>
<sequence>MSDVTEVEILAAADATFHTALLARGYRLVTGNHYEAPSGDDTPLSVDLLVPGTGGGRLERIKYAGRGFDVIPG</sequence>
<evidence type="ECO:0008006" key="3">
    <source>
        <dbReference type="Google" id="ProtNLM"/>
    </source>
</evidence>
<dbReference type="EMBL" id="JAJNCO010000012">
    <property type="protein sequence ID" value="MCD2113523.1"/>
    <property type="molecule type" value="Genomic_DNA"/>
</dbReference>
<comment type="caution">
    <text evidence="1">The sequence shown here is derived from an EMBL/GenBank/DDBJ whole genome shotgun (WGS) entry which is preliminary data.</text>
</comment>
<accession>A0AAW4XKM1</accession>
<name>A0AAW4XKM1_RHORH</name>
<protein>
    <recommendedName>
        <fullName evidence="3">Adenylate cyclase</fullName>
    </recommendedName>
</protein>
<gene>
    <name evidence="1" type="ORF">LQ384_20640</name>
</gene>
<organism evidence="1 2">
    <name type="scientific">Rhodococcus rhodochrous</name>
    <dbReference type="NCBI Taxonomy" id="1829"/>
    <lineage>
        <taxon>Bacteria</taxon>
        <taxon>Bacillati</taxon>
        <taxon>Actinomycetota</taxon>
        <taxon>Actinomycetes</taxon>
        <taxon>Mycobacteriales</taxon>
        <taxon>Nocardiaceae</taxon>
        <taxon>Rhodococcus</taxon>
    </lineage>
</organism>
<proteinExistence type="predicted"/>
<dbReference type="Proteomes" id="UP001198630">
    <property type="component" value="Unassembled WGS sequence"/>
</dbReference>
<reference evidence="1" key="1">
    <citation type="submission" date="2021-11" db="EMBL/GenBank/DDBJ databases">
        <title>Development of a sustainable strategy for remediation of hydrocarbon-contaminated territories based on the waste exchange concept.</title>
        <authorList>
            <person name="Elkin A."/>
        </authorList>
    </citation>
    <scope>NUCLEOTIDE SEQUENCE</scope>
    <source>
        <strain evidence="1">IEGM 757</strain>
    </source>
</reference>